<feature type="compositionally biased region" description="Polar residues" evidence="1">
    <location>
        <begin position="348"/>
        <end position="367"/>
    </location>
</feature>
<proteinExistence type="predicted"/>
<feature type="compositionally biased region" description="Polar residues" evidence="1">
    <location>
        <begin position="311"/>
        <end position="322"/>
    </location>
</feature>
<feature type="transmembrane region" description="Helical" evidence="2">
    <location>
        <begin position="209"/>
        <end position="234"/>
    </location>
</feature>
<dbReference type="EMBL" id="MU806205">
    <property type="protein sequence ID" value="KAJ3838060.1"/>
    <property type="molecule type" value="Genomic_DNA"/>
</dbReference>
<gene>
    <name evidence="3" type="ORF">F5878DRAFT_620576</name>
</gene>
<reference evidence="3" key="1">
    <citation type="submission" date="2022-08" db="EMBL/GenBank/DDBJ databases">
        <authorList>
            <consortium name="DOE Joint Genome Institute"/>
            <person name="Min B."/>
            <person name="Riley R."/>
            <person name="Sierra-Patev S."/>
            <person name="Naranjo-Ortiz M."/>
            <person name="Looney B."/>
            <person name="Konkel Z."/>
            <person name="Slot J.C."/>
            <person name="Sakamoto Y."/>
            <person name="Steenwyk J.L."/>
            <person name="Rokas A."/>
            <person name="Carro J."/>
            <person name="Camarero S."/>
            <person name="Ferreira P."/>
            <person name="Molpeceres G."/>
            <person name="Ruiz-Duenas F.J."/>
            <person name="Serrano A."/>
            <person name="Henrissat B."/>
            <person name="Drula E."/>
            <person name="Hughes K.W."/>
            <person name="Mata J.L."/>
            <person name="Ishikawa N.K."/>
            <person name="Vargas-Isla R."/>
            <person name="Ushijima S."/>
            <person name="Smith C.A."/>
            <person name="Ahrendt S."/>
            <person name="Andreopoulos W."/>
            <person name="He G."/>
            <person name="Labutti K."/>
            <person name="Lipzen A."/>
            <person name="Ng V."/>
            <person name="Sandor L."/>
            <person name="Barry K."/>
            <person name="Martinez A.T."/>
            <person name="Xiao Y."/>
            <person name="Gibbons J.G."/>
            <person name="Terashima K."/>
            <person name="Hibbett D.S."/>
            <person name="Grigoriev I.V."/>
        </authorList>
    </citation>
    <scope>NUCLEOTIDE SEQUENCE</scope>
    <source>
        <strain evidence="3">TFB9207</strain>
    </source>
</reference>
<evidence type="ECO:0000256" key="1">
    <source>
        <dbReference type="SAM" id="MobiDB-lite"/>
    </source>
</evidence>
<protein>
    <submittedName>
        <fullName evidence="3">Uncharacterized protein</fullName>
    </submittedName>
</protein>
<sequence>MSLTINSNDLAIVTSTSTDTSTGTPQTEIVQAAITQAITVDATVSDTKTVSSTSASSSSTLSGTTTSAPSAKVTSTESATTSTAATSSSSSSTSASAKTTSAPTSTSQTETSSSSSTSASSSQSKISSTASVTDSTPLSSSSSTTSSVATPVAISAATTSAGPTTVQVFSTDGHLTTLTTQVFAATSTSSPPPAQSALSTTETFFKNKAAVGGVFGAAGLVFLILLLAVVLKIVRYRSRRQFEKDLDEQVEQEVRSGTPMFGVGKDDDGLSIMGGRVDGFIDPEKAAVARSGYGYPNTTAYPTYGGPIPPQATQQAYYSPNAPSGAPRRSPPQDQSPYSNFHDGSGGLSRTISRSSNRSYGSMQQPPMNAFASTIQNAGPVLAPATFAATTYGPYRHGSPAPSAQSQSWQSQNQAGFGARPGTPLSLTPGGGRGDVPTPPRSVYNPTGNRSESPAFLARYGSSRSPRNSQGENGNVGGRQVTQIQTGGLAAPSHGKEPPSPNVPLPNPFDQRDQ</sequence>
<dbReference type="AlphaFoldDB" id="A0AA38P8H5"/>
<feature type="region of interest" description="Disordered" evidence="1">
    <location>
        <begin position="45"/>
        <end position="145"/>
    </location>
</feature>
<dbReference type="Proteomes" id="UP001163846">
    <property type="component" value="Unassembled WGS sequence"/>
</dbReference>
<evidence type="ECO:0000256" key="2">
    <source>
        <dbReference type="SAM" id="Phobius"/>
    </source>
</evidence>
<evidence type="ECO:0000313" key="4">
    <source>
        <dbReference type="Proteomes" id="UP001163846"/>
    </source>
</evidence>
<evidence type="ECO:0000313" key="3">
    <source>
        <dbReference type="EMBL" id="KAJ3838060.1"/>
    </source>
</evidence>
<feature type="compositionally biased region" description="Low complexity" evidence="1">
    <location>
        <begin position="399"/>
        <end position="428"/>
    </location>
</feature>
<keyword evidence="2" id="KW-0812">Transmembrane</keyword>
<keyword evidence="2" id="KW-0472">Membrane</keyword>
<feature type="compositionally biased region" description="Pro residues" evidence="1">
    <location>
        <begin position="498"/>
        <end position="507"/>
    </location>
</feature>
<keyword evidence="2" id="KW-1133">Transmembrane helix</keyword>
<name>A0AA38P8H5_9AGAR</name>
<feature type="region of interest" description="Disordered" evidence="1">
    <location>
        <begin position="394"/>
        <end position="514"/>
    </location>
</feature>
<organism evidence="3 4">
    <name type="scientific">Lentinula raphanica</name>
    <dbReference type="NCBI Taxonomy" id="153919"/>
    <lineage>
        <taxon>Eukaryota</taxon>
        <taxon>Fungi</taxon>
        <taxon>Dikarya</taxon>
        <taxon>Basidiomycota</taxon>
        <taxon>Agaricomycotina</taxon>
        <taxon>Agaricomycetes</taxon>
        <taxon>Agaricomycetidae</taxon>
        <taxon>Agaricales</taxon>
        <taxon>Marasmiineae</taxon>
        <taxon>Omphalotaceae</taxon>
        <taxon>Lentinula</taxon>
    </lineage>
</organism>
<keyword evidence="4" id="KW-1185">Reference proteome</keyword>
<feature type="region of interest" description="Disordered" evidence="1">
    <location>
        <begin position="304"/>
        <end position="367"/>
    </location>
</feature>
<feature type="compositionally biased region" description="Polar residues" evidence="1">
    <location>
        <begin position="462"/>
        <end position="473"/>
    </location>
</feature>
<accession>A0AA38P8H5</accession>
<comment type="caution">
    <text evidence="3">The sequence shown here is derived from an EMBL/GenBank/DDBJ whole genome shotgun (WGS) entry which is preliminary data.</text>
</comment>